<protein>
    <submittedName>
        <fullName evidence="1">Uncharacterized protein</fullName>
    </submittedName>
</protein>
<evidence type="ECO:0000313" key="1">
    <source>
        <dbReference type="EMBL" id="KAK8884518.1"/>
    </source>
</evidence>
<reference evidence="1 2" key="1">
    <citation type="submission" date="2024-04" db="EMBL/GenBank/DDBJ databases">
        <title>Tritrichomonas musculus Genome.</title>
        <authorList>
            <person name="Alves-Ferreira E."/>
            <person name="Grigg M."/>
            <person name="Lorenzi H."/>
            <person name="Galac M."/>
        </authorList>
    </citation>
    <scope>NUCLEOTIDE SEQUENCE [LARGE SCALE GENOMIC DNA]</scope>
    <source>
        <strain evidence="1 2">EAF2021</strain>
    </source>
</reference>
<organism evidence="1 2">
    <name type="scientific">Tritrichomonas musculus</name>
    <dbReference type="NCBI Taxonomy" id="1915356"/>
    <lineage>
        <taxon>Eukaryota</taxon>
        <taxon>Metamonada</taxon>
        <taxon>Parabasalia</taxon>
        <taxon>Tritrichomonadida</taxon>
        <taxon>Tritrichomonadidae</taxon>
        <taxon>Tritrichomonas</taxon>
    </lineage>
</organism>
<dbReference type="EMBL" id="JAPFFF010000008">
    <property type="protein sequence ID" value="KAK8884518.1"/>
    <property type="molecule type" value="Genomic_DNA"/>
</dbReference>
<comment type="caution">
    <text evidence="1">The sequence shown here is derived from an EMBL/GenBank/DDBJ whole genome shotgun (WGS) entry which is preliminary data.</text>
</comment>
<keyword evidence="2" id="KW-1185">Reference proteome</keyword>
<evidence type="ECO:0000313" key="2">
    <source>
        <dbReference type="Proteomes" id="UP001470230"/>
    </source>
</evidence>
<gene>
    <name evidence="1" type="ORF">M9Y10_043632</name>
</gene>
<sequence length="78" mass="9466">MSVKWRTGWIEFIIYVKKYDSDAYDRLMERFKRANKDVCDPLSNDEIHDIVLDNMKLQYVRVYEIPVHIIRPLAWSFA</sequence>
<accession>A0ABR2K0W2</accession>
<proteinExistence type="predicted"/>
<name>A0ABR2K0W2_9EUKA</name>
<dbReference type="Proteomes" id="UP001470230">
    <property type="component" value="Unassembled WGS sequence"/>
</dbReference>